<comment type="caution">
    <text evidence="2">The sequence shown here is derived from an EMBL/GenBank/DDBJ whole genome shotgun (WGS) entry which is preliminary data.</text>
</comment>
<sequence>MADFLVSTLIAFVGVVALVAAVAITLLGGFVMIIARKSDRPIELSPRRYAWCAITLGVLLGGKALDVVASVSL</sequence>
<protein>
    <submittedName>
        <fullName evidence="2">Uncharacterized protein</fullName>
    </submittedName>
</protein>
<dbReference type="EMBL" id="QAYE01000009">
    <property type="protein sequence ID" value="PTW44696.1"/>
    <property type="molecule type" value="Genomic_DNA"/>
</dbReference>
<keyword evidence="1" id="KW-1133">Transmembrane helix</keyword>
<gene>
    <name evidence="2" type="ORF">C8J25_109126</name>
</gene>
<evidence type="ECO:0000313" key="2">
    <source>
        <dbReference type="EMBL" id="PTW44696.1"/>
    </source>
</evidence>
<dbReference type="RefSeq" id="WP_107955472.1">
    <property type="nucleotide sequence ID" value="NZ_QAYE01000009.1"/>
</dbReference>
<dbReference type="OrthoDB" id="7580459at2"/>
<keyword evidence="1" id="KW-0472">Membrane</keyword>
<organism evidence="2 3">
    <name type="scientific">Sphingomonas faeni</name>
    <dbReference type="NCBI Taxonomy" id="185950"/>
    <lineage>
        <taxon>Bacteria</taxon>
        <taxon>Pseudomonadati</taxon>
        <taxon>Pseudomonadota</taxon>
        <taxon>Alphaproteobacteria</taxon>
        <taxon>Sphingomonadales</taxon>
        <taxon>Sphingomonadaceae</taxon>
        <taxon>Sphingomonas</taxon>
    </lineage>
</organism>
<keyword evidence="1" id="KW-0812">Transmembrane</keyword>
<dbReference type="AlphaFoldDB" id="A0A2T5TZN1"/>
<evidence type="ECO:0000256" key="1">
    <source>
        <dbReference type="SAM" id="Phobius"/>
    </source>
</evidence>
<dbReference type="Proteomes" id="UP000244013">
    <property type="component" value="Unassembled WGS sequence"/>
</dbReference>
<dbReference type="GeneID" id="91007308"/>
<feature type="transmembrane region" description="Helical" evidence="1">
    <location>
        <begin position="47"/>
        <end position="65"/>
    </location>
</feature>
<accession>A0A2T5TZN1</accession>
<proteinExistence type="predicted"/>
<evidence type="ECO:0000313" key="3">
    <source>
        <dbReference type="Proteomes" id="UP000244013"/>
    </source>
</evidence>
<feature type="transmembrane region" description="Helical" evidence="1">
    <location>
        <begin position="6"/>
        <end position="35"/>
    </location>
</feature>
<name>A0A2T5TZN1_9SPHN</name>
<reference evidence="2 3" key="1">
    <citation type="submission" date="2018-04" db="EMBL/GenBank/DDBJ databases">
        <title>Genomic Encyclopedia of Type Strains, Phase III (KMG-III): the genomes of soil and plant-associated and newly described type strains.</title>
        <authorList>
            <person name="Whitman W."/>
        </authorList>
    </citation>
    <scope>NUCLEOTIDE SEQUENCE [LARGE SCALE GENOMIC DNA]</scope>
    <source>
        <strain evidence="2 3">MA-olki</strain>
    </source>
</reference>